<dbReference type="InterPro" id="IPR039422">
    <property type="entry name" value="MarR/SlyA-like"/>
</dbReference>
<gene>
    <name evidence="2" type="ORF">SAMN04489732_103562</name>
</gene>
<protein>
    <submittedName>
        <fullName evidence="2">DNA-binding transcriptional regulator, MarR family</fullName>
    </submittedName>
</protein>
<name>A0A1H8V044_9PSEU</name>
<dbReference type="OrthoDB" id="8129006at2"/>
<keyword evidence="2" id="KW-0238">DNA-binding</keyword>
<evidence type="ECO:0000259" key="1">
    <source>
        <dbReference type="SMART" id="SM00347"/>
    </source>
</evidence>
<dbReference type="AlphaFoldDB" id="A0A1H8V044"/>
<dbReference type="RefSeq" id="WP_091616009.1">
    <property type="nucleotide sequence ID" value="NZ_FOEF01000003.1"/>
</dbReference>
<dbReference type="SUPFAM" id="SSF46785">
    <property type="entry name" value="Winged helix' DNA-binding domain"/>
    <property type="match status" value="1"/>
</dbReference>
<dbReference type="Gene3D" id="1.10.10.10">
    <property type="entry name" value="Winged helix-like DNA-binding domain superfamily/Winged helix DNA-binding domain"/>
    <property type="match status" value="1"/>
</dbReference>
<dbReference type="GO" id="GO:0003700">
    <property type="term" value="F:DNA-binding transcription factor activity"/>
    <property type="evidence" value="ECO:0007669"/>
    <property type="project" value="InterPro"/>
</dbReference>
<evidence type="ECO:0000313" key="2">
    <source>
        <dbReference type="EMBL" id="SEP08603.1"/>
    </source>
</evidence>
<dbReference type="InterPro" id="IPR036390">
    <property type="entry name" value="WH_DNA-bd_sf"/>
</dbReference>
<accession>A0A1H8V044</accession>
<dbReference type="PANTHER" id="PTHR33164:SF106">
    <property type="entry name" value="TRANSCRIPTIONAL REGULATORY PROTEIN"/>
    <property type="match status" value="1"/>
</dbReference>
<keyword evidence="3" id="KW-1185">Reference proteome</keyword>
<dbReference type="InterPro" id="IPR000835">
    <property type="entry name" value="HTH_MarR-typ"/>
</dbReference>
<dbReference type="Pfam" id="PF01047">
    <property type="entry name" value="MarR"/>
    <property type="match status" value="1"/>
</dbReference>
<dbReference type="GO" id="GO:0006950">
    <property type="term" value="P:response to stress"/>
    <property type="evidence" value="ECO:0007669"/>
    <property type="project" value="TreeGrafter"/>
</dbReference>
<reference evidence="2 3" key="1">
    <citation type="submission" date="2016-10" db="EMBL/GenBank/DDBJ databases">
        <authorList>
            <person name="de Groot N.N."/>
        </authorList>
    </citation>
    <scope>NUCLEOTIDE SEQUENCE [LARGE SCALE GENOMIC DNA]</scope>
    <source>
        <strain evidence="2 3">DSM 44993</strain>
    </source>
</reference>
<dbReference type="Proteomes" id="UP000198582">
    <property type="component" value="Unassembled WGS sequence"/>
</dbReference>
<feature type="domain" description="HTH marR-type" evidence="1">
    <location>
        <begin position="30"/>
        <end position="125"/>
    </location>
</feature>
<evidence type="ECO:0000313" key="3">
    <source>
        <dbReference type="Proteomes" id="UP000198582"/>
    </source>
</evidence>
<organism evidence="2 3">
    <name type="scientific">Amycolatopsis saalfeldensis</name>
    <dbReference type="NCBI Taxonomy" id="394193"/>
    <lineage>
        <taxon>Bacteria</taxon>
        <taxon>Bacillati</taxon>
        <taxon>Actinomycetota</taxon>
        <taxon>Actinomycetes</taxon>
        <taxon>Pseudonocardiales</taxon>
        <taxon>Pseudonocardiaceae</taxon>
        <taxon>Amycolatopsis</taxon>
    </lineage>
</organism>
<dbReference type="PANTHER" id="PTHR33164">
    <property type="entry name" value="TRANSCRIPTIONAL REGULATOR, MARR FAMILY"/>
    <property type="match status" value="1"/>
</dbReference>
<dbReference type="STRING" id="394193.SAMN04489732_103562"/>
<dbReference type="GO" id="GO:0003677">
    <property type="term" value="F:DNA binding"/>
    <property type="evidence" value="ECO:0007669"/>
    <property type="project" value="UniProtKB-KW"/>
</dbReference>
<dbReference type="InterPro" id="IPR036388">
    <property type="entry name" value="WH-like_DNA-bd_sf"/>
</dbReference>
<dbReference type="EMBL" id="FOEF01000003">
    <property type="protein sequence ID" value="SEP08603.1"/>
    <property type="molecule type" value="Genomic_DNA"/>
</dbReference>
<sequence length="158" mass="17148">MTQADPADQVANAQVLGREFATAIVVFHEAVGRLLGLSAVERKCLDLLQRLGPVTAGAVGEHTGLTTGAVTRMLDRLAKAGYVRRAPDPHDRRKVVVHLLPNERMDALMAMAFGPFVDDLGTIMTHYDEKETRAILDWASRTTGALITSTRRISGLDA</sequence>
<dbReference type="SMART" id="SM00347">
    <property type="entry name" value="HTH_MARR"/>
    <property type="match status" value="1"/>
</dbReference>
<proteinExistence type="predicted"/>